<dbReference type="EMBL" id="JANHOG010001317">
    <property type="protein sequence ID" value="KAJ3539136.1"/>
    <property type="molecule type" value="Genomic_DNA"/>
</dbReference>
<organism evidence="1 2">
    <name type="scientific">Phlebia brevispora</name>
    <dbReference type="NCBI Taxonomy" id="194682"/>
    <lineage>
        <taxon>Eukaryota</taxon>
        <taxon>Fungi</taxon>
        <taxon>Dikarya</taxon>
        <taxon>Basidiomycota</taxon>
        <taxon>Agaricomycotina</taxon>
        <taxon>Agaricomycetes</taxon>
        <taxon>Polyporales</taxon>
        <taxon>Meruliaceae</taxon>
        <taxon>Phlebia</taxon>
    </lineage>
</organism>
<comment type="caution">
    <text evidence="1">The sequence shown here is derived from an EMBL/GenBank/DDBJ whole genome shotgun (WGS) entry which is preliminary data.</text>
</comment>
<sequence length="618" mass="67706">MSMKEEGPQQHGGLRDSIRRSVSPVRFIIFNLVIGGACLAVLSTSLRSLPKGGSPNVAVPGLDESDPELFWATVPPSPVDNLIWLPCYTNLQCARLTVPLDYADPDGPSATIAMAKVPSNYKKSDPRYRGPILMNPGGPGGSGVDLILLAKDIIQPVVGDEYDIIGFDPRGVGRTMPSILVFSDEAENTRWNLQRDSLPLLNSTTDALSKTYANAVVYGKLAEARTMHASPYVSTALVCRDMLNIVRAHGQEKLQYWGLSYGTVLGATFAAMFPDNVGRMVIDGVEDAENYYATLWSNNLVDTEETLDWFFEECIEAGPELCALYDSSAAKIKERVMRLLASIQKEPIPVVASTTLSSPTEYGIVDYALALRVLFVFLYFPYHTFAQTAPATDLAFALASAEKGDGVPLWNLQAAYIVQFKCSCSPAPPLPQPIATTAIMCSDGDPVEESIEEMQTLLDKIARDSMFAPLWPLHVVCAGWKIRPVERYNGPFVGNTSFPLLIIGNTADPVTPLINAHNLAKGFPGSVVLTQHSAGHCSVSATSACTILAIREYFRDGKVPQPGTRCEIESRMFTKTDFAYDNETWFWDLPEDEREAVKAWKKLTNTITPHHYGMLSAM</sequence>
<accession>A0ACC1SGB2</accession>
<proteinExistence type="predicted"/>
<dbReference type="Proteomes" id="UP001148662">
    <property type="component" value="Unassembled WGS sequence"/>
</dbReference>
<name>A0ACC1SGB2_9APHY</name>
<evidence type="ECO:0000313" key="2">
    <source>
        <dbReference type="Proteomes" id="UP001148662"/>
    </source>
</evidence>
<protein>
    <submittedName>
        <fullName evidence="1">Uncharacterized protein</fullName>
    </submittedName>
</protein>
<gene>
    <name evidence="1" type="ORF">NM688_g6410</name>
</gene>
<reference evidence="1" key="1">
    <citation type="submission" date="2022-07" db="EMBL/GenBank/DDBJ databases">
        <title>Genome Sequence of Phlebia brevispora.</title>
        <authorList>
            <person name="Buettner E."/>
        </authorList>
    </citation>
    <scope>NUCLEOTIDE SEQUENCE</scope>
    <source>
        <strain evidence="1">MPL23</strain>
    </source>
</reference>
<keyword evidence="2" id="KW-1185">Reference proteome</keyword>
<evidence type="ECO:0000313" key="1">
    <source>
        <dbReference type="EMBL" id="KAJ3539136.1"/>
    </source>
</evidence>